<keyword evidence="3" id="KW-1185">Reference proteome</keyword>
<feature type="chain" id="PRO_5022827969" description="Secreted protein" evidence="1">
    <location>
        <begin position="28"/>
        <end position="69"/>
    </location>
</feature>
<dbReference type="EMBL" id="VSRR010001862">
    <property type="protein sequence ID" value="MPC28133.1"/>
    <property type="molecule type" value="Genomic_DNA"/>
</dbReference>
<evidence type="ECO:0000256" key="1">
    <source>
        <dbReference type="SAM" id="SignalP"/>
    </source>
</evidence>
<gene>
    <name evidence="2" type="ORF">E2C01_021329</name>
</gene>
<proteinExistence type="predicted"/>
<comment type="caution">
    <text evidence="2">The sequence shown here is derived from an EMBL/GenBank/DDBJ whole genome shotgun (WGS) entry which is preliminary data.</text>
</comment>
<protein>
    <recommendedName>
        <fullName evidence="4">Secreted protein</fullName>
    </recommendedName>
</protein>
<evidence type="ECO:0008006" key="4">
    <source>
        <dbReference type="Google" id="ProtNLM"/>
    </source>
</evidence>
<sequence length="69" mass="7627">MQIYHFKPWARCLVRGLAVCGLTKVVADAGGDGDGGARQTHHCQDASHHEHHAQTYRLALKHRPGINCQ</sequence>
<evidence type="ECO:0000313" key="2">
    <source>
        <dbReference type="EMBL" id="MPC28133.1"/>
    </source>
</evidence>
<name>A0A5B7E4E2_PORTR</name>
<organism evidence="2 3">
    <name type="scientific">Portunus trituberculatus</name>
    <name type="common">Swimming crab</name>
    <name type="synonym">Neptunus trituberculatus</name>
    <dbReference type="NCBI Taxonomy" id="210409"/>
    <lineage>
        <taxon>Eukaryota</taxon>
        <taxon>Metazoa</taxon>
        <taxon>Ecdysozoa</taxon>
        <taxon>Arthropoda</taxon>
        <taxon>Crustacea</taxon>
        <taxon>Multicrustacea</taxon>
        <taxon>Malacostraca</taxon>
        <taxon>Eumalacostraca</taxon>
        <taxon>Eucarida</taxon>
        <taxon>Decapoda</taxon>
        <taxon>Pleocyemata</taxon>
        <taxon>Brachyura</taxon>
        <taxon>Eubrachyura</taxon>
        <taxon>Portunoidea</taxon>
        <taxon>Portunidae</taxon>
        <taxon>Portuninae</taxon>
        <taxon>Portunus</taxon>
    </lineage>
</organism>
<evidence type="ECO:0000313" key="3">
    <source>
        <dbReference type="Proteomes" id="UP000324222"/>
    </source>
</evidence>
<accession>A0A5B7E4E2</accession>
<keyword evidence="1" id="KW-0732">Signal</keyword>
<dbReference type="AlphaFoldDB" id="A0A5B7E4E2"/>
<dbReference type="Proteomes" id="UP000324222">
    <property type="component" value="Unassembled WGS sequence"/>
</dbReference>
<reference evidence="2 3" key="1">
    <citation type="submission" date="2019-05" db="EMBL/GenBank/DDBJ databases">
        <title>Another draft genome of Portunus trituberculatus and its Hox gene families provides insights of decapod evolution.</title>
        <authorList>
            <person name="Jeong J.-H."/>
            <person name="Song I."/>
            <person name="Kim S."/>
            <person name="Choi T."/>
            <person name="Kim D."/>
            <person name="Ryu S."/>
            <person name="Kim W."/>
        </authorList>
    </citation>
    <scope>NUCLEOTIDE SEQUENCE [LARGE SCALE GENOMIC DNA]</scope>
    <source>
        <tissue evidence="2">Muscle</tissue>
    </source>
</reference>
<feature type="signal peptide" evidence="1">
    <location>
        <begin position="1"/>
        <end position="27"/>
    </location>
</feature>